<dbReference type="GO" id="GO:0071281">
    <property type="term" value="P:cellular response to iron ion"/>
    <property type="evidence" value="ECO:0007669"/>
    <property type="project" value="TreeGrafter"/>
</dbReference>
<dbReference type="Proteomes" id="UP001207116">
    <property type="component" value="Unassembled WGS sequence"/>
</dbReference>
<dbReference type="PROSITE" id="PS50983">
    <property type="entry name" value="FE_B12_PBP"/>
    <property type="match status" value="1"/>
</dbReference>
<evidence type="ECO:0000313" key="3">
    <source>
        <dbReference type="EMBL" id="MCX2720218.1"/>
    </source>
</evidence>
<dbReference type="RefSeq" id="WP_266013988.1">
    <property type="nucleotide sequence ID" value="NZ_JAPFQP010000004.1"/>
</dbReference>
<dbReference type="PANTHER" id="PTHR30535:SF34">
    <property type="entry name" value="MOLYBDATE-BINDING PROTEIN MOLA"/>
    <property type="match status" value="1"/>
</dbReference>
<dbReference type="AlphaFoldDB" id="A0AAE3MN15"/>
<evidence type="ECO:0000256" key="1">
    <source>
        <dbReference type="SAM" id="SignalP"/>
    </source>
</evidence>
<keyword evidence="1" id="KW-0732">Signal</keyword>
<dbReference type="InterPro" id="IPR002491">
    <property type="entry name" value="ABC_transptr_periplasmic_BD"/>
</dbReference>
<dbReference type="PANTHER" id="PTHR30535">
    <property type="entry name" value="VITAMIN B12-BINDING PROTEIN"/>
    <property type="match status" value="1"/>
</dbReference>
<evidence type="ECO:0000259" key="2">
    <source>
        <dbReference type="PROSITE" id="PS50983"/>
    </source>
</evidence>
<proteinExistence type="predicted"/>
<accession>A0AAE3MN15</accession>
<evidence type="ECO:0000313" key="4">
    <source>
        <dbReference type="Proteomes" id="UP001207116"/>
    </source>
</evidence>
<name>A0AAE3MN15_9FLAO</name>
<feature type="chain" id="PRO_5042257468" evidence="1">
    <location>
        <begin position="24"/>
        <end position="383"/>
    </location>
</feature>
<feature type="domain" description="Fe/B12 periplasmic-binding" evidence="2">
    <location>
        <begin position="98"/>
        <end position="370"/>
    </location>
</feature>
<dbReference type="SUPFAM" id="SSF53807">
    <property type="entry name" value="Helical backbone' metal receptor"/>
    <property type="match status" value="1"/>
</dbReference>
<dbReference type="Pfam" id="PF01497">
    <property type="entry name" value="Peripla_BP_2"/>
    <property type="match status" value="1"/>
</dbReference>
<comment type="caution">
    <text evidence="3">The sequence shown here is derived from an EMBL/GenBank/DDBJ whole genome shotgun (WGS) entry which is preliminary data.</text>
</comment>
<organism evidence="3 4">
    <name type="scientific">Lentiprolixibacter aurantiacus</name>
    <dbReference type="NCBI Taxonomy" id="2993939"/>
    <lineage>
        <taxon>Bacteria</taxon>
        <taxon>Pseudomonadati</taxon>
        <taxon>Bacteroidota</taxon>
        <taxon>Flavobacteriia</taxon>
        <taxon>Flavobacteriales</taxon>
        <taxon>Flavobacteriaceae</taxon>
        <taxon>Lentiprolixibacter</taxon>
    </lineage>
</organism>
<dbReference type="PROSITE" id="PS51257">
    <property type="entry name" value="PROKAR_LIPOPROTEIN"/>
    <property type="match status" value="1"/>
</dbReference>
<reference evidence="3" key="1">
    <citation type="submission" date="2022-11" db="EMBL/GenBank/DDBJ databases">
        <title>The characterization of three novel Bacteroidetes species and genomic analysis of their roles in tidal elemental geochemical cycles.</title>
        <authorList>
            <person name="Ma K.-J."/>
        </authorList>
    </citation>
    <scope>NUCLEOTIDE SEQUENCE</scope>
    <source>
        <strain evidence="3">M415</strain>
    </source>
</reference>
<gene>
    <name evidence="3" type="ORF">OO016_11450</name>
</gene>
<feature type="signal peptide" evidence="1">
    <location>
        <begin position="1"/>
        <end position="23"/>
    </location>
</feature>
<dbReference type="EMBL" id="JAPFQP010000004">
    <property type="protein sequence ID" value="MCX2720218.1"/>
    <property type="molecule type" value="Genomic_DNA"/>
</dbReference>
<dbReference type="Gene3D" id="3.40.50.1980">
    <property type="entry name" value="Nitrogenase molybdenum iron protein domain"/>
    <property type="match status" value="2"/>
</dbReference>
<dbReference type="InterPro" id="IPR050902">
    <property type="entry name" value="ABC_Transporter_SBP"/>
</dbReference>
<keyword evidence="4" id="KW-1185">Reference proteome</keyword>
<protein>
    <submittedName>
        <fullName evidence="3">ABC transporter substrate-binding protein</fullName>
    </submittedName>
</protein>
<sequence>MEINLKPFLIIILLLAISCKEQAGNPAQSHSMETKGVTYAKGFSIEQSSSGITLLKVNSPWPDADRELVYALVPRELLPTVSLDGYAYDAIIPVPVKSMVATSTTHIPALESLGVADKMVGFPDTRYISSPYTRKRVEGGQITDIGRNEAINTEITLALQPELVFGFSINGENQTYQTLKQSGIPTVYVGDWTENTPLGKAEWIRFFAPFFGKEALALDEFSRIEKAYQQAKELAMQATDNPTAISGALYKDIWYLPAGESWAAKFLADAGAEYLWKDVPGTGSLSLSVEAVLEKGRNADIWVSPSQYTSYAELAQGSRHYEQFRSFKDKKVYTFARSKGPTGGMLYYELAPTKPHEVLLDLIAIFHPELLPERELYFFKPLE</sequence>